<dbReference type="CDD" id="cd07914">
    <property type="entry name" value="IGPD"/>
    <property type="match status" value="1"/>
</dbReference>
<dbReference type="InterPro" id="IPR020568">
    <property type="entry name" value="Ribosomal_Su5_D2-typ_SF"/>
</dbReference>
<evidence type="ECO:0000313" key="8">
    <source>
        <dbReference type="Proteomes" id="UP001487305"/>
    </source>
</evidence>
<evidence type="ECO:0000313" key="7">
    <source>
        <dbReference type="EMBL" id="MEQ3362878.1"/>
    </source>
</evidence>
<protein>
    <recommendedName>
        <fullName evidence="5 6">Imidazoleglycerol-phosphate dehydratase</fullName>
        <shortName evidence="5">IGPD</shortName>
        <ecNumber evidence="5 6">4.2.1.19</ecNumber>
    </recommendedName>
</protein>
<keyword evidence="5" id="KW-0963">Cytoplasm</keyword>
<dbReference type="NCBIfam" id="NF002114">
    <property type="entry name" value="PRK00951.2-4"/>
    <property type="match status" value="1"/>
</dbReference>
<dbReference type="InterPro" id="IPR038494">
    <property type="entry name" value="IGPD_sf"/>
</dbReference>
<name>A0ABV1JCS2_9ACTN</name>
<dbReference type="HAMAP" id="MF_00076">
    <property type="entry name" value="HisB"/>
    <property type="match status" value="1"/>
</dbReference>
<accession>A0ABV1JCS2</accession>
<sequence length="233" mass="24357">MSELFAAGEARAASVGREAGGCAAEAACFADGEKGSFAGRIANVARATKETDIELALNLDGTGVTDVETGVPFFDHMLDAFGRHGLFDLTVRAKGDIEVDAHHTVEDVGIVLGQAFAQALGDKRGIVRFGSSYVPMDEALVLAACDLSGRGQLHYAVDLPIEIIGTFDTTLAKEFMIALATNAGVTLHIRSLSGENSHHIIEAAFKACGRALCDATRINPRIAGVLPSTKGSL</sequence>
<evidence type="ECO:0000256" key="4">
    <source>
        <dbReference type="ARBA" id="ARBA00023239"/>
    </source>
</evidence>
<evidence type="ECO:0000256" key="3">
    <source>
        <dbReference type="ARBA" id="ARBA00023102"/>
    </source>
</evidence>
<evidence type="ECO:0000256" key="1">
    <source>
        <dbReference type="ARBA" id="ARBA00005047"/>
    </source>
</evidence>
<dbReference type="PANTHER" id="PTHR23133">
    <property type="entry name" value="IMIDAZOLEGLYCEROL-PHOSPHATE DEHYDRATASE HIS7"/>
    <property type="match status" value="1"/>
</dbReference>
<dbReference type="Pfam" id="PF00475">
    <property type="entry name" value="IGPD"/>
    <property type="match status" value="1"/>
</dbReference>
<keyword evidence="4 5" id="KW-0456">Lyase</keyword>
<dbReference type="NCBIfam" id="NF002111">
    <property type="entry name" value="PRK00951.2-1"/>
    <property type="match status" value="1"/>
</dbReference>
<keyword evidence="8" id="KW-1185">Reference proteome</keyword>
<evidence type="ECO:0000256" key="6">
    <source>
        <dbReference type="RuleBase" id="RU000599"/>
    </source>
</evidence>
<dbReference type="PROSITE" id="PS00955">
    <property type="entry name" value="IGP_DEHYDRATASE_2"/>
    <property type="match status" value="1"/>
</dbReference>
<dbReference type="Proteomes" id="UP001487305">
    <property type="component" value="Unassembled WGS sequence"/>
</dbReference>
<keyword evidence="3 5" id="KW-0368">Histidine biosynthesis</keyword>
<comment type="similarity">
    <text evidence="5 6">Belongs to the imidazoleglycerol-phosphate dehydratase family.</text>
</comment>
<dbReference type="Gene3D" id="3.30.230.40">
    <property type="entry name" value="Imidazole glycerol phosphate dehydratase, domain 1"/>
    <property type="match status" value="2"/>
</dbReference>
<dbReference type="EC" id="4.2.1.19" evidence="5 6"/>
<reference evidence="7 8" key="1">
    <citation type="submission" date="2024-04" db="EMBL/GenBank/DDBJ databases">
        <title>Human intestinal bacterial collection.</title>
        <authorList>
            <person name="Pauvert C."/>
            <person name="Hitch T.C.A."/>
            <person name="Clavel T."/>
        </authorList>
    </citation>
    <scope>NUCLEOTIDE SEQUENCE [LARGE SCALE GENOMIC DNA]</scope>
    <source>
        <strain evidence="7 8">CLA-KB-H42</strain>
    </source>
</reference>
<dbReference type="InterPro" id="IPR020565">
    <property type="entry name" value="ImidazoleglycerP_deHydtase_CS"/>
</dbReference>
<dbReference type="EMBL" id="JBBNOP010000005">
    <property type="protein sequence ID" value="MEQ3362878.1"/>
    <property type="molecule type" value="Genomic_DNA"/>
</dbReference>
<dbReference type="InterPro" id="IPR000807">
    <property type="entry name" value="ImidazoleglycerolP_deHydtase"/>
</dbReference>
<dbReference type="RefSeq" id="WP_102375117.1">
    <property type="nucleotide sequence ID" value="NZ_DBFADM010000055.1"/>
</dbReference>
<comment type="catalytic activity">
    <reaction evidence="5 6">
        <text>D-erythro-1-(imidazol-4-yl)glycerol 3-phosphate = 3-(imidazol-4-yl)-2-oxopropyl phosphate + H2O</text>
        <dbReference type="Rhea" id="RHEA:11040"/>
        <dbReference type="ChEBI" id="CHEBI:15377"/>
        <dbReference type="ChEBI" id="CHEBI:57766"/>
        <dbReference type="ChEBI" id="CHEBI:58278"/>
        <dbReference type="EC" id="4.2.1.19"/>
    </reaction>
</comment>
<organism evidence="7 8">
    <name type="scientific">Raoultibacter massiliensis</name>
    <dbReference type="NCBI Taxonomy" id="1852371"/>
    <lineage>
        <taxon>Bacteria</taxon>
        <taxon>Bacillati</taxon>
        <taxon>Actinomycetota</taxon>
        <taxon>Coriobacteriia</taxon>
        <taxon>Eggerthellales</taxon>
        <taxon>Eggerthellaceae</taxon>
        <taxon>Raoultibacter</taxon>
    </lineage>
</organism>
<dbReference type="PANTHER" id="PTHR23133:SF2">
    <property type="entry name" value="IMIDAZOLEGLYCEROL-PHOSPHATE DEHYDRATASE"/>
    <property type="match status" value="1"/>
</dbReference>
<evidence type="ECO:0000256" key="2">
    <source>
        <dbReference type="ARBA" id="ARBA00022605"/>
    </source>
</evidence>
<keyword evidence="2 5" id="KW-0028">Amino-acid biosynthesis</keyword>
<dbReference type="SUPFAM" id="SSF54211">
    <property type="entry name" value="Ribosomal protein S5 domain 2-like"/>
    <property type="match status" value="2"/>
</dbReference>
<dbReference type="PROSITE" id="PS00954">
    <property type="entry name" value="IGP_DEHYDRATASE_1"/>
    <property type="match status" value="1"/>
</dbReference>
<gene>
    <name evidence="5 7" type="primary">hisB</name>
    <name evidence="7" type="ORF">AAA083_07805</name>
</gene>
<evidence type="ECO:0000256" key="5">
    <source>
        <dbReference type="HAMAP-Rule" id="MF_00076"/>
    </source>
</evidence>
<dbReference type="GO" id="GO:0004424">
    <property type="term" value="F:imidazoleglycerol-phosphate dehydratase activity"/>
    <property type="evidence" value="ECO:0007669"/>
    <property type="project" value="UniProtKB-EC"/>
</dbReference>
<comment type="caution">
    <text evidence="7">The sequence shown here is derived from an EMBL/GenBank/DDBJ whole genome shotgun (WGS) entry which is preliminary data.</text>
</comment>
<proteinExistence type="inferred from homology"/>
<comment type="subcellular location">
    <subcellularLocation>
        <location evidence="5 6">Cytoplasm</location>
    </subcellularLocation>
</comment>
<comment type="pathway">
    <text evidence="1 5 6">Amino-acid biosynthesis; L-histidine biosynthesis; L-histidine from 5-phospho-alpha-D-ribose 1-diphosphate: step 6/9.</text>
</comment>